<keyword evidence="3" id="KW-0805">Transcription regulation</keyword>
<dbReference type="EMBL" id="BJXX01000049">
    <property type="protein sequence ID" value="GEN33663.1"/>
    <property type="molecule type" value="Genomic_DNA"/>
</dbReference>
<dbReference type="CDD" id="cd00009">
    <property type="entry name" value="AAA"/>
    <property type="match status" value="1"/>
</dbReference>
<dbReference type="PROSITE" id="PS00675">
    <property type="entry name" value="SIGMA54_INTERACT_1"/>
    <property type="match status" value="1"/>
</dbReference>
<keyword evidence="5" id="KW-0804">Transcription</keyword>
<dbReference type="PROSITE" id="PS50045">
    <property type="entry name" value="SIGMA54_INTERACT_4"/>
    <property type="match status" value="1"/>
</dbReference>
<dbReference type="GO" id="GO:0006355">
    <property type="term" value="P:regulation of DNA-templated transcription"/>
    <property type="evidence" value="ECO:0007669"/>
    <property type="project" value="InterPro"/>
</dbReference>
<gene>
    <name evidence="7" type="ORF">ADA01nite_11230</name>
</gene>
<dbReference type="InterPro" id="IPR025944">
    <property type="entry name" value="Sigma_54_int_dom_CS"/>
</dbReference>
<dbReference type="InterPro" id="IPR025943">
    <property type="entry name" value="Sigma_54_int_dom_ATP-bd_2"/>
</dbReference>
<evidence type="ECO:0000256" key="3">
    <source>
        <dbReference type="ARBA" id="ARBA00023015"/>
    </source>
</evidence>
<dbReference type="Gene3D" id="1.10.8.60">
    <property type="match status" value="1"/>
</dbReference>
<dbReference type="FunFam" id="3.40.50.300:FF:000006">
    <property type="entry name" value="DNA-binding transcriptional regulator NtrC"/>
    <property type="match status" value="1"/>
</dbReference>
<accession>A0A511V7J8</accession>
<evidence type="ECO:0000313" key="7">
    <source>
        <dbReference type="EMBL" id="GEN33663.1"/>
    </source>
</evidence>
<dbReference type="InterPro" id="IPR002078">
    <property type="entry name" value="Sigma_54_int"/>
</dbReference>
<dbReference type="Gene3D" id="3.40.50.300">
    <property type="entry name" value="P-loop containing nucleotide triphosphate hydrolases"/>
    <property type="match status" value="1"/>
</dbReference>
<feature type="domain" description="Sigma-54 factor interaction" evidence="6">
    <location>
        <begin position="133"/>
        <end position="363"/>
    </location>
</feature>
<organism evidence="7 8">
    <name type="scientific">Aneurinibacillus danicus</name>
    <dbReference type="NCBI Taxonomy" id="267746"/>
    <lineage>
        <taxon>Bacteria</taxon>
        <taxon>Bacillati</taxon>
        <taxon>Bacillota</taxon>
        <taxon>Bacilli</taxon>
        <taxon>Bacillales</taxon>
        <taxon>Paenibacillaceae</taxon>
        <taxon>Aneurinibacillus group</taxon>
        <taxon>Aneurinibacillus</taxon>
    </lineage>
</organism>
<name>A0A511V7J8_9BACL</name>
<comment type="caution">
    <text evidence="7">The sequence shown here is derived from an EMBL/GenBank/DDBJ whole genome shotgun (WGS) entry which is preliminary data.</text>
</comment>
<dbReference type="GO" id="GO:0005524">
    <property type="term" value="F:ATP binding"/>
    <property type="evidence" value="ECO:0007669"/>
    <property type="project" value="UniProtKB-KW"/>
</dbReference>
<dbReference type="GO" id="GO:0043565">
    <property type="term" value="F:sequence-specific DNA binding"/>
    <property type="evidence" value="ECO:0007669"/>
    <property type="project" value="InterPro"/>
</dbReference>
<dbReference type="PANTHER" id="PTHR32071">
    <property type="entry name" value="TRANSCRIPTIONAL REGULATORY PROTEIN"/>
    <property type="match status" value="1"/>
</dbReference>
<dbReference type="PRINTS" id="PR01590">
    <property type="entry name" value="HTHFIS"/>
</dbReference>
<dbReference type="SMART" id="SM00382">
    <property type="entry name" value="AAA"/>
    <property type="match status" value="1"/>
</dbReference>
<dbReference type="Proteomes" id="UP000321157">
    <property type="component" value="Unassembled WGS sequence"/>
</dbReference>
<keyword evidence="2" id="KW-0067">ATP-binding</keyword>
<dbReference type="Pfam" id="PF00158">
    <property type="entry name" value="Sigma54_activat"/>
    <property type="match status" value="1"/>
</dbReference>
<dbReference type="InterPro" id="IPR009057">
    <property type="entry name" value="Homeodomain-like_sf"/>
</dbReference>
<dbReference type="PROSITE" id="PS00688">
    <property type="entry name" value="SIGMA54_INTERACT_3"/>
    <property type="match status" value="1"/>
</dbReference>
<dbReference type="Pfam" id="PF02954">
    <property type="entry name" value="HTH_8"/>
    <property type="match status" value="1"/>
</dbReference>
<protein>
    <recommendedName>
        <fullName evidence="6">Sigma-54 factor interaction domain-containing protein</fullName>
    </recommendedName>
</protein>
<dbReference type="InterPro" id="IPR027417">
    <property type="entry name" value="P-loop_NTPase"/>
</dbReference>
<dbReference type="PROSITE" id="PS00676">
    <property type="entry name" value="SIGMA54_INTERACT_2"/>
    <property type="match status" value="1"/>
</dbReference>
<dbReference type="Gene3D" id="1.10.10.60">
    <property type="entry name" value="Homeodomain-like"/>
    <property type="match status" value="1"/>
</dbReference>
<reference evidence="7 8" key="1">
    <citation type="submission" date="2019-07" db="EMBL/GenBank/DDBJ databases">
        <title>Whole genome shotgun sequence of Aneurinibacillus danicus NBRC 102444.</title>
        <authorList>
            <person name="Hosoyama A."/>
            <person name="Uohara A."/>
            <person name="Ohji S."/>
            <person name="Ichikawa N."/>
        </authorList>
    </citation>
    <scope>NUCLEOTIDE SEQUENCE [LARGE SCALE GENOMIC DNA]</scope>
    <source>
        <strain evidence="7 8">NBRC 102444</strain>
    </source>
</reference>
<evidence type="ECO:0000256" key="4">
    <source>
        <dbReference type="ARBA" id="ARBA00023125"/>
    </source>
</evidence>
<dbReference type="InterPro" id="IPR002197">
    <property type="entry name" value="HTH_Fis"/>
</dbReference>
<dbReference type="AlphaFoldDB" id="A0A511V7J8"/>
<dbReference type="Pfam" id="PF25601">
    <property type="entry name" value="AAA_lid_14"/>
    <property type="match status" value="1"/>
</dbReference>
<evidence type="ECO:0000313" key="8">
    <source>
        <dbReference type="Proteomes" id="UP000321157"/>
    </source>
</evidence>
<evidence type="ECO:0000256" key="5">
    <source>
        <dbReference type="ARBA" id="ARBA00023163"/>
    </source>
</evidence>
<dbReference type="SUPFAM" id="SSF52540">
    <property type="entry name" value="P-loop containing nucleoside triphosphate hydrolases"/>
    <property type="match status" value="1"/>
</dbReference>
<dbReference type="InterPro" id="IPR058031">
    <property type="entry name" value="AAA_lid_NorR"/>
</dbReference>
<dbReference type="SUPFAM" id="SSF46689">
    <property type="entry name" value="Homeodomain-like"/>
    <property type="match status" value="1"/>
</dbReference>
<dbReference type="InterPro" id="IPR003593">
    <property type="entry name" value="AAA+_ATPase"/>
</dbReference>
<dbReference type="InterPro" id="IPR025662">
    <property type="entry name" value="Sigma_54_int_dom_ATP-bd_1"/>
</dbReference>
<evidence type="ECO:0000256" key="1">
    <source>
        <dbReference type="ARBA" id="ARBA00022741"/>
    </source>
</evidence>
<keyword evidence="8" id="KW-1185">Reference proteome</keyword>
<evidence type="ECO:0000256" key="2">
    <source>
        <dbReference type="ARBA" id="ARBA00022840"/>
    </source>
</evidence>
<keyword evidence="1" id="KW-0547">Nucleotide-binding</keyword>
<evidence type="ECO:0000259" key="6">
    <source>
        <dbReference type="PROSITE" id="PS50045"/>
    </source>
</evidence>
<proteinExistence type="predicted"/>
<sequence>MISTAQIIEEKLLNHLKFEHFILLEHYIETTTKNSDKILAVLDRGYQVVKASSLFYDNGWIDKNNRLIDLDKAVLSSGNKHRWEVEKKNGRWTFELTPYFHQGYPIGTVVHAISPIKVSNHTGNFAKHTFLSMVGQSSKFLSVITEARSMANLDLPVLIEGESGTGKELLAQSIHSSSHRSSGPFVAVNCGAIPKELAASELFGYEEGTFTGGQKGGRAGKFQQAEGGTIFLDEIGEMPLNLQTILLRVLEEREIVRLGGKKPIKLNVRVIAATNRDLKKASEEGKFRQDLYYRLNILSLQVPPLRERSGDIPLVLEHLLKNVCMDIGRPQLKIDDQALLALERYEWPGNVRELRNFAYKMAVKVKGNLITYADLPEEFIEKKTSQEYTATANLSNHYIYKEVQPVQLSFSSPQYQESVNTMSLLKDQELQTILTVLNEVNGNVTEAAKRLGIHRSTIYRKLGREYSRKRSIYISK</sequence>
<keyword evidence="4" id="KW-0238">DNA-binding</keyword>